<dbReference type="InterPro" id="IPR008333">
    <property type="entry name" value="Cbr1-like_FAD-bd_dom"/>
</dbReference>
<dbReference type="InterPro" id="IPR000971">
    <property type="entry name" value="Globin"/>
</dbReference>
<evidence type="ECO:0000256" key="11">
    <source>
        <dbReference type="ARBA" id="ARBA00022827"/>
    </source>
</evidence>
<keyword evidence="13" id="KW-0560">Oxidoreductase</keyword>
<dbReference type="GO" id="GO:0020037">
    <property type="term" value="F:heme binding"/>
    <property type="evidence" value="ECO:0007669"/>
    <property type="project" value="InterPro"/>
</dbReference>
<dbReference type="PANTHER" id="PTHR43396">
    <property type="entry name" value="FLAVOHEMOPROTEIN"/>
    <property type="match status" value="1"/>
</dbReference>
<dbReference type="InterPro" id="IPR009050">
    <property type="entry name" value="Globin-like_sf"/>
</dbReference>
<comment type="catalytic activity">
    <reaction evidence="20">
        <text>2 nitric oxide + NADPH + 2 O2 = 2 nitrate + NADP(+) + H(+)</text>
        <dbReference type="Rhea" id="RHEA:19465"/>
        <dbReference type="ChEBI" id="CHEBI:15378"/>
        <dbReference type="ChEBI" id="CHEBI:15379"/>
        <dbReference type="ChEBI" id="CHEBI:16480"/>
        <dbReference type="ChEBI" id="CHEBI:17632"/>
        <dbReference type="ChEBI" id="CHEBI:57783"/>
        <dbReference type="ChEBI" id="CHEBI:58349"/>
        <dbReference type="EC" id="1.14.12.17"/>
    </reaction>
</comment>
<dbReference type="SUPFAM" id="SSF52343">
    <property type="entry name" value="Ferredoxin reductase-like, C-terminal NADP-linked domain"/>
    <property type="match status" value="1"/>
</dbReference>
<dbReference type="Pfam" id="PF00042">
    <property type="entry name" value="Globin"/>
    <property type="match status" value="1"/>
</dbReference>
<evidence type="ECO:0000313" key="24">
    <source>
        <dbReference type="EMBL" id="KMY33871.1"/>
    </source>
</evidence>
<keyword evidence="7 21" id="KW-0349">Heme</keyword>
<keyword evidence="14" id="KW-0408">Iron</keyword>
<dbReference type="GO" id="GO:0071500">
    <property type="term" value="P:cellular response to nitrosative stress"/>
    <property type="evidence" value="ECO:0007669"/>
    <property type="project" value="TreeGrafter"/>
</dbReference>
<keyword evidence="9" id="KW-0285">Flavoprotein</keyword>
<dbReference type="CDD" id="cd06184">
    <property type="entry name" value="flavohem_like_fad_nad_binding"/>
    <property type="match status" value="1"/>
</dbReference>
<evidence type="ECO:0000256" key="13">
    <source>
        <dbReference type="ARBA" id="ARBA00023002"/>
    </source>
</evidence>
<dbReference type="EC" id="1.14.12.17" evidence="5"/>
<dbReference type="PROSITE" id="PS01033">
    <property type="entry name" value="GLOBIN"/>
    <property type="match status" value="1"/>
</dbReference>
<dbReference type="GO" id="GO:0008941">
    <property type="term" value="F:nitric oxide dioxygenase NAD(P)H activity"/>
    <property type="evidence" value="ECO:0007669"/>
    <property type="project" value="UniProtKB-EC"/>
</dbReference>
<evidence type="ECO:0000256" key="15">
    <source>
        <dbReference type="ARBA" id="ARBA00023027"/>
    </source>
</evidence>
<reference evidence="25" key="1">
    <citation type="submission" date="2015-07" db="EMBL/GenBank/DDBJ databases">
        <authorList>
            <consortium name="Consortium for Microbial Forensics and Genomics (microFORGE)"/>
            <person name="Knight B.M."/>
            <person name="Roberts D.P."/>
            <person name="Lin D."/>
            <person name="Hari K."/>
            <person name="Fletcher J."/>
            <person name="Melcher U."/>
            <person name="Blagden T."/>
            <person name="Winegar R.A."/>
        </authorList>
    </citation>
    <scope>NUCLEOTIDE SEQUENCE [LARGE SCALE GENOMIC DNA]</scope>
    <source>
        <strain evidence="25">DSM 23493</strain>
    </source>
</reference>
<comment type="cofactor">
    <cofactor evidence="2">
        <name>FAD</name>
        <dbReference type="ChEBI" id="CHEBI:57692"/>
    </cofactor>
</comment>
<evidence type="ECO:0000256" key="2">
    <source>
        <dbReference type="ARBA" id="ARBA00001974"/>
    </source>
</evidence>
<feature type="domain" description="FAD-binding FR-type" evidence="23">
    <location>
        <begin position="151"/>
        <end position="260"/>
    </location>
</feature>
<evidence type="ECO:0000256" key="3">
    <source>
        <dbReference type="ARBA" id="ARBA00006401"/>
    </source>
</evidence>
<keyword evidence="21" id="KW-0813">Transport</keyword>
<evidence type="ECO:0000256" key="6">
    <source>
        <dbReference type="ARBA" id="ARBA00014637"/>
    </source>
</evidence>
<accession>A0A0K9FI96</accession>
<evidence type="ECO:0000256" key="10">
    <source>
        <dbReference type="ARBA" id="ARBA00022723"/>
    </source>
</evidence>
<organism evidence="24 25">
    <name type="scientific">Lysinibacillus xylanilyticus</name>
    <dbReference type="NCBI Taxonomy" id="582475"/>
    <lineage>
        <taxon>Bacteria</taxon>
        <taxon>Bacillati</taxon>
        <taxon>Bacillota</taxon>
        <taxon>Bacilli</taxon>
        <taxon>Bacillales</taxon>
        <taxon>Bacillaceae</taxon>
        <taxon>Lysinibacillus</taxon>
    </lineage>
</organism>
<dbReference type="OrthoDB" id="9801223at2"/>
<keyword evidence="10" id="KW-0479">Metal-binding</keyword>
<dbReference type="Pfam" id="PF00970">
    <property type="entry name" value="FAD_binding_6"/>
    <property type="match status" value="1"/>
</dbReference>
<dbReference type="GO" id="GO:0046872">
    <property type="term" value="F:metal ion binding"/>
    <property type="evidence" value="ECO:0007669"/>
    <property type="project" value="UniProtKB-KW"/>
</dbReference>
<dbReference type="Gene3D" id="2.40.30.10">
    <property type="entry name" value="Translation factors"/>
    <property type="match status" value="1"/>
</dbReference>
<dbReference type="AlphaFoldDB" id="A0A0K9FI96"/>
<dbReference type="GeneID" id="96597089"/>
<dbReference type="PANTHER" id="PTHR43396:SF3">
    <property type="entry name" value="FLAVOHEMOPROTEIN"/>
    <property type="match status" value="1"/>
</dbReference>
<evidence type="ECO:0000259" key="23">
    <source>
        <dbReference type="PROSITE" id="PS51384"/>
    </source>
</evidence>
<comment type="caution">
    <text evidence="24">The sequence shown here is derived from an EMBL/GenBank/DDBJ whole genome shotgun (WGS) entry which is preliminary data.</text>
</comment>
<name>A0A0K9FI96_9BACI</name>
<dbReference type="PRINTS" id="PR00409">
    <property type="entry name" value="PHDIOXRDTASE"/>
</dbReference>
<dbReference type="InterPro" id="IPR039261">
    <property type="entry name" value="FNR_nucleotide-bd"/>
</dbReference>
<evidence type="ECO:0000256" key="8">
    <source>
        <dbReference type="ARBA" id="ARBA00022621"/>
    </source>
</evidence>
<evidence type="ECO:0000256" key="16">
    <source>
        <dbReference type="ARBA" id="ARBA00030024"/>
    </source>
</evidence>
<evidence type="ECO:0000256" key="12">
    <source>
        <dbReference type="ARBA" id="ARBA00022857"/>
    </source>
</evidence>
<evidence type="ECO:0000256" key="1">
    <source>
        <dbReference type="ARBA" id="ARBA00001970"/>
    </source>
</evidence>
<dbReference type="RefSeq" id="WP_049663207.1">
    <property type="nucleotide sequence ID" value="NZ_LFXJ01000002.1"/>
</dbReference>
<comment type="similarity">
    <text evidence="4">Belongs to the globin family. Two-domain flavohemoproteins subfamily.</text>
</comment>
<protein>
    <recommendedName>
        <fullName evidence="6">Flavohemoprotein</fullName>
        <ecNumber evidence="5">1.14.12.17</ecNumber>
    </recommendedName>
    <alternativeName>
        <fullName evidence="17">Flavohemoglobin</fullName>
    </alternativeName>
    <alternativeName>
        <fullName evidence="16">Hemoglobin-like protein</fullName>
    </alternativeName>
    <alternativeName>
        <fullName evidence="18">Nitric oxide dioxygenase</fullName>
    </alternativeName>
</protein>
<dbReference type="Gene3D" id="3.40.50.80">
    <property type="entry name" value="Nucleotide-binding domain of ferredoxin-NADP reductase (FNR) module"/>
    <property type="match status" value="1"/>
</dbReference>
<dbReference type="GO" id="GO:0019825">
    <property type="term" value="F:oxygen binding"/>
    <property type="evidence" value="ECO:0007669"/>
    <property type="project" value="InterPro"/>
</dbReference>
<sequence length="388" mass="42987">MLKQETVQIIKATVPVLEVHGVEITKTFYKNMFQAHPELLNIFNHTNQEKGRQQTALANTVYAAAVHIENLEAILPAVMLIAHKHRSLGILPEHYPIVGENLLNAIKEVLGDAATDDIINAWAEAYGVIADIFIQVEEELYQKAEGNGGWRLFKPLKVAKKVVESDLVTSIYFENEDGSPLPAYEPGQYISIRVKVPGEEYLMNRQYTLSQASTKDGYRISVKRESDHTPNGKVSNFIHDVLEVGDLVDVSVPAGLFVLEETSAPITFVSGGIGVTPLNSMLQSLKDDAANEVSFIQCARNEKVVAFSDDIKEKVNVLPNATYTALYSDEDKKITKELLAEKVANNADVYVCGPVGFMEAVIKNLHEIGVKDEKIHYEFFGPAMQLAK</sequence>
<dbReference type="SUPFAM" id="SSF46458">
    <property type="entry name" value="Globin-like"/>
    <property type="match status" value="1"/>
</dbReference>
<evidence type="ECO:0000256" key="20">
    <source>
        <dbReference type="ARBA" id="ARBA00049433"/>
    </source>
</evidence>
<dbReference type="InterPro" id="IPR017927">
    <property type="entry name" value="FAD-bd_FR_type"/>
</dbReference>
<dbReference type="GO" id="GO:0005344">
    <property type="term" value="F:oxygen carrier activity"/>
    <property type="evidence" value="ECO:0007669"/>
    <property type="project" value="UniProtKB-KW"/>
</dbReference>
<comment type="catalytic activity">
    <reaction evidence="19">
        <text>2 nitric oxide + NADH + 2 O2 = 2 nitrate + NAD(+) + H(+)</text>
        <dbReference type="Rhea" id="RHEA:19469"/>
        <dbReference type="ChEBI" id="CHEBI:15378"/>
        <dbReference type="ChEBI" id="CHEBI:15379"/>
        <dbReference type="ChEBI" id="CHEBI:16480"/>
        <dbReference type="ChEBI" id="CHEBI:17632"/>
        <dbReference type="ChEBI" id="CHEBI:57540"/>
        <dbReference type="ChEBI" id="CHEBI:57945"/>
        <dbReference type="EC" id="1.14.12.17"/>
    </reaction>
</comment>
<dbReference type="InterPro" id="IPR001433">
    <property type="entry name" value="OxRdtase_FAD/NAD-bd"/>
</dbReference>
<evidence type="ECO:0000256" key="18">
    <source>
        <dbReference type="ARBA" id="ARBA00033187"/>
    </source>
</evidence>
<evidence type="ECO:0000313" key="25">
    <source>
        <dbReference type="Proteomes" id="UP000037326"/>
    </source>
</evidence>
<keyword evidence="11" id="KW-0274">FAD</keyword>
<dbReference type="InterPro" id="IPR012292">
    <property type="entry name" value="Globin/Proto"/>
</dbReference>
<evidence type="ECO:0000256" key="21">
    <source>
        <dbReference type="RuleBase" id="RU000356"/>
    </source>
</evidence>
<keyword evidence="8 21" id="KW-0561">Oxygen transport</keyword>
<evidence type="ECO:0000256" key="14">
    <source>
        <dbReference type="ARBA" id="ARBA00023004"/>
    </source>
</evidence>
<dbReference type="PROSITE" id="PS51384">
    <property type="entry name" value="FAD_FR"/>
    <property type="match status" value="1"/>
</dbReference>
<comment type="cofactor">
    <cofactor evidence="1">
        <name>heme b</name>
        <dbReference type="ChEBI" id="CHEBI:60344"/>
    </cofactor>
</comment>
<comment type="similarity">
    <text evidence="3">In the C-terminal section; belongs to the flavoprotein pyridine nucleotide cytochrome reductase family.</text>
</comment>
<dbReference type="CDD" id="cd14777">
    <property type="entry name" value="Yhb1-globin-like"/>
    <property type="match status" value="1"/>
</dbReference>
<dbReference type="Pfam" id="PF00175">
    <property type="entry name" value="NAD_binding_1"/>
    <property type="match status" value="1"/>
</dbReference>
<dbReference type="Proteomes" id="UP000037326">
    <property type="component" value="Unassembled WGS sequence"/>
</dbReference>
<dbReference type="FunFam" id="1.10.490.10:FF:000003">
    <property type="entry name" value="Flavohemoprotein"/>
    <property type="match status" value="1"/>
</dbReference>
<dbReference type="InterPro" id="IPR017938">
    <property type="entry name" value="Riboflavin_synthase-like_b-brl"/>
</dbReference>
<keyword evidence="15" id="KW-0520">NAD</keyword>
<evidence type="ECO:0000256" key="7">
    <source>
        <dbReference type="ARBA" id="ARBA00022617"/>
    </source>
</evidence>
<dbReference type="GO" id="GO:0071949">
    <property type="term" value="F:FAD binding"/>
    <property type="evidence" value="ECO:0007669"/>
    <property type="project" value="TreeGrafter"/>
</dbReference>
<proteinExistence type="inferred from homology"/>
<dbReference type="FunFam" id="2.40.30.10:FF:000034">
    <property type="entry name" value="Flavohemoprotein"/>
    <property type="match status" value="1"/>
</dbReference>
<dbReference type="PATRIC" id="fig|582475.4.peg.3958"/>
<evidence type="ECO:0000256" key="19">
    <source>
        <dbReference type="ARBA" id="ARBA00048649"/>
    </source>
</evidence>
<evidence type="ECO:0000256" key="17">
    <source>
        <dbReference type="ARBA" id="ARBA00030929"/>
    </source>
</evidence>
<evidence type="ECO:0000259" key="22">
    <source>
        <dbReference type="PROSITE" id="PS01033"/>
    </source>
</evidence>
<dbReference type="GO" id="GO:0046210">
    <property type="term" value="P:nitric oxide catabolic process"/>
    <property type="evidence" value="ECO:0007669"/>
    <property type="project" value="TreeGrafter"/>
</dbReference>
<evidence type="ECO:0000256" key="4">
    <source>
        <dbReference type="ARBA" id="ARBA00008414"/>
    </source>
</evidence>
<dbReference type="Gene3D" id="1.10.490.10">
    <property type="entry name" value="Globins"/>
    <property type="match status" value="1"/>
</dbReference>
<evidence type="ECO:0000256" key="5">
    <source>
        <dbReference type="ARBA" id="ARBA00012229"/>
    </source>
</evidence>
<dbReference type="NCBIfam" id="NF009805">
    <property type="entry name" value="PRK13289.1"/>
    <property type="match status" value="1"/>
</dbReference>
<feature type="domain" description="Globin" evidence="22">
    <location>
        <begin position="1"/>
        <end position="138"/>
    </location>
</feature>
<gene>
    <name evidence="24" type="ORF">ACZ11_01995</name>
</gene>
<dbReference type="SUPFAM" id="SSF63380">
    <property type="entry name" value="Riboflavin synthase domain-like"/>
    <property type="match status" value="1"/>
</dbReference>
<dbReference type="EMBL" id="LFXJ01000002">
    <property type="protein sequence ID" value="KMY33871.1"/>
    <property type="molecule type" value="Genomic_DNA"/>
</dbReference>
<keyword evidence="12" id="KW-0521">NADP</keyword>
<evidence type="ECO:0000256" key="9">
    <source>
        <dbReference type="ARBA" id="ARBA00022630"/>
    </source>
</evidence>